<keyword evidence="3" id="KW-1185">Reference proteome</keyword>
<dbReference type="SUPFAM" id="SSF53098">
    <property type="entry name" value="Ribonuclease H-like"/>
    <property type="match status" value="1"/>
</dbReference>
<proteinExistence type="predicted"/>
<sequence length="382" mass="44162">MNELNRLRDTLRPHLPWHGARLNFVCLFLMALFQTKTVNLMEIATVFANPVQISSNYQRLQRFFREFKFDRAEIARFVVSLIDIPQPWTLSLDRTCWSFGQTHFNILMLAVVHEGIAFPLLWTMLDKKGNSNSGERMDLFDRFEALFPDVEVACLTADREFVGRDWLSYLLIDPEVPFRLRIRHSELISPKLGGTRRSGERMFDSLRPGEFRQLSGRRWVWGRQVYVIGSRLADSGELLILITNACPETALPDYARRWGIENLFGALKTRGFCLESTHFKDPERLSRLLALLSLAFTWAMKVGLWIHQGSPIPLKAHGRRSQSLFRTGFDFLRRTFSNLPLFSGRFHQALQLLSCTGRGRKESHLSQLPFKTVLESFPSHGS</sequence>
<evidence type="ECO:0000313" key="3">
    <source>
        <dbReference type="Proteomes" id="UP000004061"/>
    </source>
</evidence>
<dbReference type="GO" id="GO:0006313">
    <property type="term" value="P:DNA transposition"/>
    <property type="evidence" value="ECO:0007669"/>
    <property type="project" value="InterPro"/>
</dbReference>
<dbReference type="InterPro" id="IPR047658">
    <property type="entry name" value="IS4-like_transpos"/>
</dbReference>
<feature type="domain" description="Transposase IS4-like" evidence="1">
    <location>
        <begin position="104"/>
        <end position="296"/>
    </location>
</feature>
<gene>
    <name evidence="2" type="ORF">AmaxDRAFT_0195</name>
</gene>
<evidence type="ECO:0000259" key="1">
    <source>
        <dbReference type="Pfam" id="PF01609"/>
    </source>
</evidence>
<dbReference type="AlphaFoldDB" id="B5VUF1"/>
<dbReference type="GO" id="GO:0004803">
    <property type="term" value="F:transposase activity"/>
    <property type="evidence" value="ECO:0007669"/>
    <property type="project" value="InterPro"/>
</dbReference>
<comment type="caution">
    <text evidence="2">The sequence shown here is derived from an EMBL/GenBank/DDBJ whole genome shotgun (WGS) entry which is preliminary data.</text>
</comment>
<accession>B5VUF1</accession>
<dbReference type="Proteomes" id="UP000004061">
    <property type="component" value="Unassembled WGS sequence"/>
</dbReference>
<reference evidence="2 3" key="1">
    <citation type="journal article" date="2011" name="Appl. Environ. Microbiol.">
        <title>Contribution of a Sodium Ion Gradient to Energy Conservation during Fermentation in the Cyanobacterium Arthrospira (Spirulina) maxima CS-328.</title>
        <authorList>
            <person name="Carrieri D."/>
            <person name="Ananyev G."/>
            <person name="Lenz O."/>
            <person name="Bryant D.A."/>
            <person name="Dismukes G.C."/>
        </authorList>
    </citation>
    <scope>NUCLEOTIDE SEQUENCE [LARGE SCALE GENOMIC DNA]</scope>
    <source>
        <strain evidence="2 3">CS-328</strain>
    </source>
</reference>
<dbReference type="EMBL" id="ABYK01000001">
    <property type="protein sequence ID" value="EDZ97167.1"/>
    <property type="molecule type" value="Genomic_DNA"/>
</dbReference>
<dbReference type="GO" id="GO:0003677">
    <property type="term" value="F:DNA binding"/>
    <property type="evidence" value="ECO:0007669"/>
    <property type="project" value="InterPro"/>
</dbReference>
<protein>
    <submittedName>
        <fullName evidence="2">Transposase IS4 family protein</fullName>
    </submittedName>
</protein>
<dbReference type="Pfam" id="PF01609">
    <property type="entry name" value="DDE_Tnp_1"/>
    <property type="match status" value="1"/>
</dbReference>
<name>B5VUF1_LIMMA</name>
<dbReference type="NCBIfam" id="NF033591">
    <property type="entry name" value="transpos_IS4_2"/>
    <property type="match status" value="1"/>
</dbReference>
<dbReference type="InterPro" id="IPR012337">
    <property type="entry name" value="RNaseH-like_sf"/>
</dbReference>
<dbReference type="InterPro" id="IPR002559">
    <property type="entry name" value="Transposase_11"/>
</dbReference>
<evidence type="ECO:0000313" key="2">
    <source>
        <dbReference type="EMBL" id="EDZ97167.1"/>
    </source>
</evidence>
<organism evidence="2 3">
    <name type="scientific">Limnospira maxima CS-328</name>
    <dbReference type="NCBI Taxonomy" id="513049"/>
    <lineage>
        <taxon>Bacteria</taxon>
        <taxon>Bacillati</taxon>
        <taxon>Cyanobacteriota</taxon>
        <taxon>Cyanophyceae</taxon>
        <taxon>Oscillatoriophycideae</taxon>
        <taxon>Oscillatoriales</taxon>
        <taxon>Sirenicapillariaceae</taxon>
        <taxon>Limnospira</taxon>
    </lineage>
</organism>